<dbReference type="AlphaFoldDB" id="A0A345P3U1"/>
<evidence type="ECO:0000313" key="10">
    <source>
        <dbReference type="Proteomes" id="UP000253940"/>
    </source>
</evidence>
<gene>
    <name evidence="9" type="ORF">HYN46_03130</name>
</gene>
<keyword evidence="7 8" id="KW-0472">Membrane</keyword>
<feature type="transmembrane region" description="Helical" evidence="8">
    <location>
        <begin position="71"/>
        <end position="94"/>
    </location>
</feature>
<feature type="transmembrane region" description="Helical" evidence="8">
    <location>
        <begin position="232"/>
        <end position="253"/>
    </location>
</feature>
<comment type="similarity">
    <text evidence="2 8">Belongs to the 4-toluene sulfonate uptake permease (TSUP) (TC 2.A.102) family.</text>
</comment>
<evidence type="ECO:0000256" key="7">
    <source>
        <dbReference type="ARBA" id="ARBA00023136"/>
    </source>
</evidence>
<feature type="transmembrane region" description="Helical" evidence="8">
    <location>
        <begin position="6"/>
        <end position="29"/>
    </location>
</feature>
<name>A0A345P3U1_9GAMM</name>
<feature type="transmembrane region" description="Helical" evidence="8">
    <location>
        <begin position="138"/>
        <end position="167"/>
    </location>
</feature>
<feature type="transmembrane region" description="Helical" evidence="8">
    <location>
        <begin position="41"/>
        <end position="65"/>
    </location>
</feature>
<dbReference type="OrthoDB" id="554695at2"/>
<evidence type="ECO:0000313" key="9">
    <source>
        <dbReference type="EMBL" id="AXI01950.1"/>
    </source>
</evidence>
<dbReference type="PANTHER" id="PTHR30269">
    <property type="entry name" value="TRANSMEMBRANE PROTEIN YFCA"/>
    <property type="match status" value="1"/>
</dbReference>
<feature type="transmembrane region" description="Helical" evidence="8">
    <location>
        <begin position="101"/>
        <end position="118"/>
    </location>
</feature>
<dbReference type="Pfam" id="PF01925">
    <property type="entry name" value="TauE"/>
    <property type="match status" value="1"/>
</dbReference>
<keyword evidence="3" id="KW-0813">Transport</keyword>
<evidence type="ECO:0000256" key="4">
    <source>
        <dbReference type="ARBA" id="ARBA00022475"/>
    </source>
</evidence>
<proteinExistence type="inferred from homology"/>
<dbReference type="EMBL" id="CP031222">
    <property type="protein sequence ID" value="AXI01950.1"/>
    <property type="molecule type" value="Genomic_DNA"/>
</dbReference>
<comment type="subcellular location">
    <subcellularLocation>
        <location evidence="1 8">Cell membrane</location>
        <topology evidence="1 8">Multi-pass membrane protein</topology>
    </subcellularLocation>
</comment>
<dbReference type="KEGG" id="mbah:HYN46_03130"/>
<reference evidence="9 10" key="1">
    <citation type="submission" date="2018-07" db="EMBL/GenBank/DDBJ databases">
        <title>Genome sequencing of Moraxellaceae gen. HYN0046.</title>
        <authorList>
            <person name="Kim M."/>
            <person name="Yi H."/>
        </authorList>
    </citation>
    <scope>NUCLEOTIDE SEQUENCE [LARGE SCALE GENOMIC DNA]</scope>
    <source>
        <strain evidence="9 10">HYN0046</strain>
    </source>
</reference>
<dbReference type="RefSeq" id="WP_114898060.1">
    <property type="nucleotide sequence ID" value="NZ_CP031222.1"/>
</dbReference>
<dbReference type="InterPro" id="IPR052017">
    <property type="entry name" value="TSUP"/>
</dbReference>
<evidence type="ECO:0000256" key="1">
    <source>
        <dbReference type="ARBA" id="ARBA00004651"/>
    </source>
</evidence>
<feature type="transmembrane region" description="Helical" evidence="8">
    <location>
        <begin position="202"/>
        <end position="220"/>
    </location>
</feature>
<dbReference type="GO" id="GO:0005886">
    <property type="term" value="C:plasma membrane"/>
    <property type="evidence" value="ECO:0007669"/>
    <property type="project" value="UniProtKB-SubCell"/>
</dbReference>
<evidence type="ECO:0000256" key="3">
    <source>
        <dbReference type="ARBA" id="ARBA00022448"/>
    </source>
</evidence>
<keyword evidence="6 8" id="KW-1133">Transmembrane helix</keyword>
<keyword evidence="5 8" id="KW-0812">Transmembrane</keyword>
<evidence type="ECO:0000256" key="8">
    <source>
        <dbReference type="RuleBase" id="RU363041"/>
    </source>
</evidence>
<evidence type="ECO:0000256" key="6">
    <source>
        <dbReference type="ARBA" id="ARBA00022989"/>
    </source>
</evidence>
<sequence>MQPPDLLFLGFFAFCAGLIDSVVGGGGLIQIPALFNALPNALPATIFGTNKIAAISGTLSAAWSYVRRVKLPWALIIPAMLAAFVMSFTGAAIVSLIPKSIMQPVVFVLLIVMAIYTFHKKEFGLLHTHLVVGRREKLLGVLSGGAIGLYDGVFGPGTGSFLIFLFIRLFSFDFLHASAASKLVNVATNAAALLYFVPTGHVLWQIALIMAVCNIMGSLTGTRLALKHGAGFVRVLFLVLLIGLIGKMGWGMLR</sequence>
<dbReference type="PANTHER" id="PTHR30269:SF0">
    <property type="entry name" value="MEMBRANE TRANSPORTER PROTEIN YFCA-RELATED"/>
    <property type="match status" value="1"/>
</dbReference>
<organism evidence="9 10">
    <name type="scientific">Aquirhabdus parva</name>
    <dbReference type="NCBI Taxonomy" id="2283318"/>
    <lineage>
        <taxon>Bacteria</taxon>
        <taxon>Pseudomonadati</taxon>
        <taxon>Pseudomonadota</taxon>
        <taxon>Gammaproteobacteria</taxon>
        <taxon>Moraxellales</taxon>
        <taxon>Moraxellaceae</taxon>
        <taxon>Aquirhabdus</taxon>
    </lineage>
</organism>
<dbReference type="InterPro" id="IPR002781">
    <property type="entry name" value="TM_pro_TauE-like"/>
</dbReference>
<keyword evidence="4 8" id="KW-1003">Cell membrane</keyword>
<evidence type="ECO:0000256" key="5">
    <source>
        <dbReference type="ARBA" id="ARBA00022692"/>
    </source>
</evidence>
<accession>A0A345P3U1</accession>
<protein>
    <recommendedName>
        <fullName evidence="8">Probable membrane transporter protein</fullName>
    </recommendedName>
</protein>
<keyword evidence="10" id="KW-1185">Reference proteome</keyword>
<evidence type="ECO:0000256" key="2">
    <source>
        <dbReference type="ARBA" id="ARBA00009142"/>
    </source>
</evidence>
<dbReference type="Proteomes" id="UP000253940">
    <property type="component" value="Chromosome"/>
</dbReference>